<keyword evidence="5 8" id="KW-0012">Acyltransferase</keyword>
<dbReference type="InterPro" id="IPR003016">
    <property type="entry name" value="2-oxoA_DH_lipoyl-BS"/>
</dbReference>
<dbReference type="CDD" id="cd06849">
    <property type="entry name" value="lipoyl_domain"/>
    <property type="match status" value="1"/>
</dbReference>
<keyword evidence="3 8" id="KW-0808">Transferase</keyword>
<evidence type="ECO:0000259" key="11">
    <source>
        <dbReference type="PROSITE" id="PS51826"/>
    </source>
</evidence>
<dbReference type="InterPro" id="IPR004167">
    <property type="entry name" value="PSBD"/>
</dbReference>
<evidence type="ECO:0000256" key="8">
    <source>
        <dbReference type="RuleBase" id="RU361137"/>
    </source>
</evidence>
<evidence type="ECO:0000256" key="1">
    <source>
        <dbReference type="ARBA" id="ARBA00007317"/>
    </source>
</evidence>
<dbReference type="Pfam" id="PF00364">
    <property type="entry name" value="Biotin_lipoyl"/>
    <property type="match status" value="1"/>
</dbReference>
<dbReference type="Proteomes" id="UP000075655">
    <property type="component" value="Unassembled WGS sequence"/>
</dbReference>
<feature type="domain" description="Peripheral subunit-binding (PSBD)" evidence="11">
    <location>
        <begin position="122"/>
        <end position="159"/>
    </location>
</feature>
<organism evidence="12 13">
    <name type="scientific">Gluconobacter oxydans</name>
    <name type="common">Gluconobacter suboxydans</name>
    <dbReference type="NCBI Taxonomy" id="442"/>
    <lineage>
        <taxon>Bacteria</taxon>
        <taxon>Pseudomonadati</taxon>
        <taxon>Pseudomonadota</taxon>
        <taxon>Alphaproteobacteria</taxon>
        <taxon>Acetobacterales</taxon>
        <taxon>Acetobacteraceae</taxon>
        <taxon>Gluconobacter</taxon>
    </lineage>
</organism>
<dbReference type="InterPro" id="IPR036625">
    <property type="entry name" value="E3-bd_dom_sf"/>
</dbReference>
<evidence type="ECO:0000256" key="5">
    <source>
        <dbReference type="ARBA" id="ARBA00023315"/>
    </source>
</evidence>
<dbReference type="GO" id="GO:0006086">
    <property type="term" value="P:pyruvate decarboxylation to acetyl-CoA"/>
    <property type="evidence" value="ECO:0007669"/>
    <property type="project" value="InterPro"/>
</dbReference>
<dbReference type="Gene3D" id="2.40.50.100">
    <property type="match status" value="1"/>
</dbReference>
<feature type="region of interest" description="Disordered" evidence="9">
    <location>
        <begin position="85"/>
        <end position="116"/>
    </location>
</feature>
<sequence>MATDILMPALSPTMTEGKLARWLKAEGDTVSAGDVIAEIETDKATMEVEAVDEGILGRILIQEGVEGIPVNTPIAVLVEDGEAVPEASSTQAPAAPKAEAAPAVSTGTPAKTPAEEKGERIFVSPLARRMARERGIALDALTGSGPNGRILKRDVEKGVTAPKTAPKAAPSATPVAASEETVRRVPNSTMRKVIARRLTESKTQVPHFYVSVDIELDALLELRSKLNATAQENSFKISVNDMMIKAVALALKKVPGVNVQFTDAETLHFENVDISMAVSVPDGLITPIIRNADRKFLRQISVEAKDLAKRARAGKLKPEEFQGGTFSISNMGMFGVREFAAIINPPQAGILAIASGEKRAVVRGSEIAVATVMTATLSVDHRAVDGALGAEWLNALRDIVQNPYTLVV</sequence>
<dbReference type="GO" id="GO:0004742">
    <property type="term" value="F:dihydrolipoyllysine-residue acetyltransferase activity"/>
    <property type="evidence" value="ECO:0007669"/>
    <property type="project" value="UniProtKB-UniRule"/>
</dbReference>
<dbReference type="RefSeq" id="WP_062502061.1">
    <property type="nucleotide sequence ID" value="NZ_LHZG01000177.1"/>
</dbReference>
<gene>
    <name evidence="12" type="ORF">AD934_11160</name>
</gene>
<dbReference type="FunFam" id="3.30.559.10:FF:000003">
    <property type="entry name" value="Acetyltransferase component of pyruvate dehydrogenase complex"/>
    <property type="match status" value="1"/>
</dbReference>
<name>A0A149RTH4_GLUOY</name>
<evidence type="ECO:0000256" key="7">
    <source>
        <dbReference type="ARBA" id="ARBA00048370"/>
    </source>
</evidence>
<dbReference type="Gene3D" id="4.10.320.10">
    <property type="entry name" value="E3-binding domain"/>
    <property type="match status" value="1"/>
</dbReference>
<dbReference type="Gene3D" id="3.30.559.10">
    <property type="entry name" value="Chloramphenicol acetyltransferase-like domain"/>
    <property type="match status" value="1"/>
</dbReference>
<evidence type="ECO:0000256" key="9">
    <source>
        <dbReference type="SAM" id="MobiDB-lite"/>
    </source>
</evidence>
<evidence type="ECO:0000256" key="2">
    <source>
        <dbReference type="ARBA" id="ARBA00011484"/>
    </source>
</evidence>
<feature type="compositionally biased region" description="Low complexity" evidence="9">
    <location>
        <begin position="92"/>
        <end position="103"/>
    </location>
</feature>
<dbReference type="SUPFAM" id="SSF47005">
    <property type="entry name" value="Peripheral subunit-binding domain of 2-oxo acid dehydrogenase complex"/>
    <property type="match status" value="1"/>
</dbReference>
<proteinExistence type="inferred from homology"/>
<dbReference type="AlphaFoldDB" id="A0A149RTH4"/>
<dbReference type="InterPro" id="IPR006257">
    <property type="entry name" value="LAT1"/>
</dbReference>
<dbReference type="PANTHER" id="PTHR23151">
    <property type="entry name" value="DIHYDROLIPOAMIDE ACETYL/SUCCINYL-TRANSFERASE-RELATED"/>
    <property type="match status" value="1"/>
</dbReference>
<evidence type="ECO:0000313" key="13">
    <source>
        <dbReference type="Proteomes" id="UP000075655"/>
    </source>
</evidence>
<dbReference type="FunFam" id="2.40.50.100:FF:000010">
    <property type="entry name" value="Acetyltransferase component of pyruvate dehydrogenase complex"/>
    <property type="match status" value="1"/>
</dbReference>
<dbReference type="InterPro" id="IPR001078">
    <property type="entry name" value="2-oxoacid_DH_actylTfrase"/>
</dbReference>
<dbReference type="Pfam" id="PF02817">
    <property type="entry name" value="E3_binding"/>
    <property type="match status" value="1"/>
</dbReference>
<comment type="similarity">
    <text evidence="1 8">Belongs to the 2-oxoacid dehydrogenase family.</text>
</comment>
<keyword evidence="4 8" id="KW-0450">Lipoyl</keyword>
<comment type="caution">
    <text evidence="12">The sequence shown here is derived from an EMBL/GenBank/DDBJ whole genome shotgun (WGS) entry which is preliminary data.</text>
</comment>
<evidence type="ECO:0000256" key="3">
    <source>
        <dbReference type="ARBA" id="ARBA00022679"/>
    </source>
</evidence>
<comment type="catalytic activity">
    <reaction evidence="7 8">
        <text>N(6)-[(R)-dihydrolipoyl]-L-lysyl-[protein] + acetyl-CoA = N(6)-[(R)-S(8)-acetyldihydrolipoyl]-L-lysyl-[protein] + CoA</text>
        <dbReference type="Rhea" id="RHEA:17017"/>
        <dbReference type="Rhea" id="RHEA-COMP:10475"/>
        <dbReference type="Rhea" id="RHEA-COMP:10478"/>
        <dbReference type="ChEBI" id="CHEBI:57287"/>
        <dbReference type="ChEBI" id="CHEBI:57288"/>
        <dbReference type="ChEBI" id="CHEBI:83100"/>
        <dbReference type="ChEBI" id="CHEBI:83111"/>
        <dbReference type="EC" id="2.3.1.12"/>
    </reaction>
</comment>
<dbReference type="SUPFAM" id="SSF52777">
    <property type="entry name" value="CoA-dependent acyltransferases"/>
    <property type="match status" value="1"/>
</dbReference>
<comment type="subunit">
    <text evidence="2">Forms a 24-polypeptide structural core with octahedral symmetry.</text>
</comment>
<comment type="function">
    <text evidence="6">The pyruvate dehydrogenase complex catalyzes the overall conversion of pyruvate to acetyl-CoA and CO(2). It contains multiple copies of three enzymatic components: pyruvate dehydrogenase (E1), dihydrolipoamide acetyltransferase (E2) and lipoamide dehydrogenase (E3).</text>
</comment>
<evidence type="ECO:0000256" key="6">
    <source>
        <dbReference type="ARBA" id="ARBA00025211"/>
    </source>
</evidence>
<protein>
    <recommendedName>
        <fullName evidence="8">Acetyltransferase component of pyruvate dehydrogenase complex</fullName>
        <ecNumber evidence="8">2.3.1.12</ecNumber>
    </recommendedName>
</protein>
<dbReference type="PROSITE" id="PS51826">
    <property type="entry name" value="PSBD"/>
    <property type="match status" value="1"/>
</dbReference>
<dbReference type="NCBIfam" id="TIGR01349">
    <property type="entry name" value="PDHac_trf_mito"/>
    <property type="match status" value="1"/>
</dbReference>
<evidence type="ECO:0000313" key="12">
    <source>
        <dbReference type="EMBL" id="KXV17623.1"/>
    </source>
</evidence>
<dbReference type="PANTHER" id="PTHR23151:SF90">
    <property type="entry name" value="DIHYDROLIPOYLLYSINE-RESIDUE ACETYLTRANSFERASE COMPONENT OF PYRUVATE DEHYDROGENASE COMPLEX, MITOCHONDRIAL-RELATED"/>
    <property type="match status" value="1"/>
</dbReference>
<dbReference type="GO" id="GO:0045254">
    <property type="term" value="C:pyruvate dehydrogenase complex"/>
    <property type="evidence" value="ECO:0007669"/>
    <property type="project" value="UniProtKB-UniRule"/>
</dbReference>
<feature type="region of interest" description="Disordered" evidence="9">
    <location>
        <begin position="158"/>
        <end position="180"/>
    </location>
</feature>
<dbReference type="EC" id="2.3.1.12" evidence="8"/>
<evidence type="ECO:0000256" key="4">
    <source>
        <dbReference type="ARBA" id="ARBA00022823"/>
    </source>
</evidence>
<dbReference type="SUPFAM" id="SSF51230">
    <property type="entry name" value="Single hybrid motif"/>
    <property type="match status" value="1"/>
</dbReference>
<dbReference type="InterPro" id="IPR000089">
    <property type="entry name" value="Biotin_lipoyl"/>
</dbReference>
<dbReference type="PROSITE" id="PS50968">
    <property type="entry name" value="BIOTINYL_LIPOYL"/>
    <property type="match status" value="1"/>
</dbReference>
<dbReference type="PATRIC" id="fig|442.8.peg.697"/>
<dbReference type="Pfam" id="PF00198">
    <property type="entry name" value="2-oxoacid_dh"/>
    <property type="match status" value="1"/>
</dbReference>
<accession>A0A149RTH4</accession>
<feature type="domain" description="Lipoyl-binding" evidence="10">
    <location>
        <begin position="2"/>
        <end position="78"/>
    </location>
</feature>
<dbReference type="InterPro" id="IPR023213">
    <property type="entry name" value="CAT-like_dom_sf"/>
</dbReference>
<dbReference type="EMBL" id="LHZG01000177">
    <property type="protein sequence ID" value="KXV17623.1"/>
    <property type="molecule type" value="Genomic_DNA"/>
</dbReference>
<feature type="compositionally biased region" description="Low complexity" evidence="9">
    <location>
        <begin position="159"/>
        <end position="178"/>
    </location>
</feature>
<comment type="cofactor">
    <cofactor evidence="8">
        <name>(R)-lipoate</name>
        <dbReference type="ChEBI" id="CHEBI:83088"/>
    </cofactor>
    <text evidence="8">Binds 1 lipoyl cofactor covalently.</text>
</comment>
<dbReference type="InterPro" id="IPR011053">
    <property type="entry name" value="Single_hybrid_motif"/>
</dbReference>
<reference evidence="12 13" key="1">
    <citation type="submission" date="2015-06" db="EMBL/GenBank/DDBJ databases">
        <title>Improved classification and identification of acetic acid bacteria using matrix-assisted laser desorption/ionization time-of-flight mass spectrometry; Gluconobacter nephelii and Gluconobacter uchimurae are later heterotypic synonyms of Gluconobacter japonicus and Gluconobacter oxydans, respectively.</title>
        <authorList>
            <person name="Li L."/>
            <person name="Cleenwerck I."/>
            <person name="De Vuyst L."/>
            <person name="Vandamme P."/>
        </authorList>
    </citation>
    <scope>NUCLEOTIDE SEQUENCE [LARGE SCALE GENOMIC DNA]</scope>
    <source>
        <strain evidence="12 13">LMG 1676</strain>
    </source>
</reference>
<dbReference type="InterPro" id="IPR045257">
    <property type="entry name" value="E2/Pdx1"/>
</dbReference>
<dbReference type="PROSITE" id="PS00189">
    <property type="entry name" value="LIPOYL"/>
    <property type="match status" value="1"/>
</dbReference>
<evidence type="ECO:0000259" key="10">
    <source>
        <dbReference type="PROSITE" id="PS50968"/>
    </source>
</evidence>